<dbReference type="SUPFAM" id="SSF50249">
    <property type="entry name" value="Nucleic acid-binding proteins"/>
    <property type="match status" value="1"/>
</dbReference>
<dbReference type="PANTHER" id="PTHR42918">
    <property type="entry name" value="LYSYL-TRNA SYNTHETASE"/>
    <property type="match status" value="1"/>
</dbReference>
<dbReference type="InterPro" id="IPR018149">
    <property type="entry name" value="Lys-tRNA-synth_II_C"/>
</dbReference>
<dbReference type="PANTHER" id="PTHR42918:SF5">
    <property type="entry name" value="LYSINE--TRNA LIGASE, MITOCHONDRIAL"/>
    <property type="match status" value="1"/>
</dbReference>
<dbReference type="GO" id="GO:0005524">
    <property type="term" value="F:ATP binding"/>
    <property type="evidence" value="ECO:0007669"/>
    <property type="project" value="UniProtKB-KW"/>
</dbReference>
<dbReference type="Gene3D" id="3.30.930.10">
    <property type="entry name" value="Bira Bifunctional Protein, Domain 2"/>
    <property type="match status" value="1"/>
</dbReference>
<gene>
    <name evidence="7" type="ORF">HYPBUDRAFT_153416</name>
</gene>
<name>A0A1E4RHF2_9ASCO</name>
<dbReference type="InterPro" id="IPR045864">
    <property type="entry name" value="aa-tRNA-synth_II/BPL/LPL"/>
</dbReference>
<dbReference type="GO" id="GO:0005739">
    <property type="term" value="C:mitochondrion"/>
    <property type="evidence" value="ECO:0007669"/>
    <property type="project" value="EnsemblFungi"/>
</dbReference>
<dbReference type="InterPro" id="IPR012340">
    <property type="entry name" value="NA-bd_OB-fold"/>
</dbReference>
<dbReference type="GO" id="GO:0008033">
    <property type="term" value="P:tRNA processing"/>
    <property type="evidence" value="ECO:0007669"/>
    <property type="project" value="EnsemblFungi"/>
</dbReference>
<dbReference type="Pfam" id="PF01336">
    <property type="entry name" value="tRNA_anti-codon"/>
    <property type="match status" value="1"/>
</dbReference>
<dbReference type="OrthoDB" id="21243at2759"/>
<dbReference type="GeneID" id="30996086"/>
<feature type="domain" description="Aminoacyl-transfer RNA synthetases class-II family profile" evidence="6">
    <location>
        <begin position="197"/>
        <end position="527"/>
    </location>
</feature>
<dbReference type="GO" id="GO:0070154">
    <property type="term" value="P:mitochondrial lysyl-tRNA aminoacylation"/>
    <property type="evidence" value="ECO:0007669"/>
    <property type="project" value="EnsemblFungi"/>
</dbReference>
<organism evidence="7 8">
    <name type="scientific">Hyphopichia burtonii NRRL Y-1933</name>
    <dbReference type="NCBI Taxonomy" id="984485"/>
    <lineage>
        <taxon>Eukaryota</taxon>
        <taxon>Fungi</taxon>
        <taxon>Dikarya</taxon>
        <taxon>Ascomycota</taxon>
        <taxon>Saccharomycotina</taxon>
        <taxon>Pichiomycetes</taxon>
        <taxon>Debaryomycetaceae</taxon>
        <taxon>Hyphopichia</taxon>
    </lineage>
</organism>
<evidence type="ECO:0000256" key="1">
    <source>
        <dbReference type="ARBA" id="ARBA00022598"/>
    </source>
</evidence>
<protein>
    <recommendedName>
        <fullName evidence="5">Lysyl-tRNA synthetase</fullName>
    </recommendedName>
</protein>
<dbReference type="PROSITE" id="PS50862">
    <property type="entry name" value="AA_TRNA_LIGASE_II"/>
    <property type="match status" value="1"/>
</dbReference>
<evidence type="ECO:0000256" key="2">
    <source>
        <dbReference type="ARBA" id="ARBA00022741"/>
    </source>
</evidence>
<evidence type="ECO:0000256" key="4">
    <source>
        <dbReference type="ARBA" id="ARBA00023146"/>
    </source>
</evidence>
<proteinExistence type="predicted"/>
<dbReference type="AlphaFoldDB" id="A0A1E4RHF2"/>
<accession>A0A1E4RHF2</accession>
<reference evidence="8" key="1">
    <citation type="submission" date="2016-05" db="EMBL/GenBank/DDBJ databases">
        <title>Comparative genomics of biotechnologically important yeasts.</title>
        <authorList>
            <consortium name="DOE Joint Genome Institute"/>
            <person name="Riley R."/>
            <person name="Haridas S."/>
            <person name="Wolfe K.H."/>
            <person name="Lopes M.R."/>
            <person name="Hittinger C.T."/>
            <person name="Goker M."/>
            <person name="Salamov A."/>
            <person name="Wisecaver J."/>
            <person name="Long T.M."/>
            <person name="Aerts A.L."/>
            <person name="Barry K."/>
            <person name="Choi C."/>
            <person name="Clum A."/>
            <person name="Coughlan A.Y."/>
            <person name="Deshpande S."/>
            <person name="Douglass A.P."/>
            <person name="Hanson S.J."/>
            <person name="Klenk H.-P."/>
            <person name="Labutti K."/>
            <person name="Lapidus A."/>
            <person name="Lindquist E."/>
            <person name="Lipzen A."/>
            <person name="Meier-Kolthoff J.P."/>
            <person name="Ohm R.A."/>
            <person name="Otillar R.P."/>
            <person name="Pangilinan J."/>
            <person name="Peng Y."/>
            <person name="Rokas A."/>
            <person name="Rosa C.A."/>
            <person name="Scheuner C."/>
            <person name="Sibirny A.A."/>
            <person name="Slot J.C."/>
            <person name="Stielow J.B."/>
            <person name="Sun H."/>
            <person name="Kurtzman C.P."/>
            <person name="Blackwell M."/>
            <person name="Grigoriev I.V."/>
            <person name="Jeffries T.W."/>
        </authorList>
    </citation>
    <scope>NUCLEOTIDE SEQUENCE [LARGE SCALE GENOMIC DNA]</scope>
    <source>
        <strain evidence="8">NRRL Y-1933</strain>
    </source>
</reference>
<evidence type="ECO:0000256" key="5">
    <source>
        <dbReference type="ARBA" id="ARBA00030563"/>
    </source>
</evidence>
<dbReference type="CDD" id="cd04322">
    <property type="entry name" value="LysRS_N"/>
    <property type="match status" value="1"/>
</dbReference>
<dbReference type="EMBL" id="KV454542">
    <property type="protein sequence ID" value="ODV66694.1"/>
    <property type="molecule type" value="Genomic_DNA"/>
</dbReference>
<evidence type="ECO:0000259" key="6">
    <source>
        <dbReference type="PROSITE" id="PS50862"/>
    </source>
</evidence>
<keyword evidence="1" id="KW-0436">Ligase</keyword>
<keyword evidence="2" id="KW-0547">Nucleotide-binding</keyword>
<dbReference type="Pfam" id="PF00152">
    <property type="entry name" value="tRNA-synt_2"/>
    <property type="match status" value="1"/>
</dbReference>
<dbReference type="RefSeq" id="XP_020075761.1">
    <property type="nucleotide sequence ID" value="XM_020221537.1"/>
</dbReference>
<dbReference type="InterPro" id="IPR006195">
    <property type="entry name" value="aa-tRNA-synth_II"/>
</dbReference>
<dbReference type="PRINTS" id="PR00982">
    <property type="entry name" value="TRNASYNTHLYS"/>
</dbReference>
<dbReference type="STRING" id="984485.A0A1E4RHF2"/>
<dbReference type="InterPro" id="IPR004364">
    <property type="entry name" value="Aa-tRNA-synt_II"/>
</dbReference>
<keyword evidence="3" id="KW-0067">ATP-binding</keyword>
<dbReference type="InterPro" id="IPR044136">
    <property type="entry name" value="Lys-tRNA-ligase_II_N"/>
</dbReference>
<evidence type="ECO:0000313" key="8">
    <source>
        <dbReference type="Proteomes" id="UP000095085"/>
    </source>
</evidence>
<dbReference type="SUPFAM" id="SSF55681">
    <property type="entry name" value="Class II aaRS and biotin synthetases"/>
    <property type="match status" value="1"/>
</dbReference>
<evidence type="ECO:0000313" key="7">
    <source>
        <dbReference type="EMBL" id="ODV66694.1"/>
    </source>
</evidence>
<evidence type="ECO:0000256" key="3">
    <source>
        <dbReference type="ARBA" id="ARBA00022840"/>
    </source>
</evidence>
<keyword evidence="8" id="KW-1185">Reference proteome</keyword>
<sequence length="537" mass="61489">MYRLPLRRFTRCYSISKIESDRLGHAARKKLIAEDTQSYYPPIQSTRGTRMLKIPEFVNQWSHHDFNQYDNKRFPELYQVEGKIRSIRASGKGMYFIDVIQGDSKLQILANNKLMNLSKDEFHQLHSFFRKGDIISGIGYPSTTNVGELSLKLSQPIRILTPCLNSTMIPEELTQKSKINTNRVLNYLVNQDSIDTMKIRSHIIQSIRTFFLNKQYLEVQTPILTGAGTGANAQPFTTHLKNSFFQNQPLQLRVAPELWLKKMVIGGFEKIFEIGVSFRNEGIDSTHNPEFTTCEFYQAYTSLPELIEITENLFQRLYLDLSTLNVPLLERNLPDLVNLSKGNFPKYEFIPTLESITGKTLPSTLDSESLVDYHRALNQSLPSNLSSASLLDNLASIYLEPIISSKHPNTPVFLYNQPAELSPLAKSTHISYSSRSYEISLRFECFINGKEYINAYEEENNPFEQAKKFKLQQVQKADYNDNESLIPDWNYVNSLEYGLPPTGGWGCGIDRLCMLFVGSDRIESVLPFGGLKDVFRN</sequence>
<keyword evidence="4" id="KW-0030">Aminoacyl-tRNA synthetase</keyword>
<dbReference type="InterPro" id="IPR004365">
    <property type="entry name" value="NA-bd_OB_tRNA"/>
</dbReference>
<dbReference type="GO" id="GO:0000049">
    <property type="term" value="F:tRNA binding"/>
    <property type="evidence" value="ECO:0007669"/>
    <property type="project" value="TreeGrafter"/>
</dbReference>
<dbReference type="Proteomes" id="UP000095085">
    <property type="component" value="Unassembled WGS sequence"/>
</dbReference>
<dbReference type="Gene3D" id="2.40.50.140">
    <property type="entry name" value="Nucleic acid-binding proteins"/>
    <property type="match status" value="1"/>
</dbReference>
<dbReference type="GO" id="GO:0004824">
    <property type="term" value="F:lysine-tRNA ligase activity"/>
    <property type="evidence" value="ECO:0007669"/>
    <property type="project" value="EnsemblFungi"/>
</dbReference>